<dbReference type="CDD" id="cd04623">
    <property type="entry name" value="CBS_pair_bac_euk"/>
    <property type="match status" value="1"/>
</dbReference>
<dbReference type="PANTHER" id="PTHR43080">
    <property type="entry name" value="CBS DOMAIN-CONTAINING PROTEIN CBSX3, MITOCHONDRIAL"/>
    <property type="match status" value="1"/>
</dbReference>
<comment type="caution">
    <text evidence="4">The sequence shown here is derived from an EMBL/GenBank/DDBJ whole genome shotgun (WGS) entry which is preliminary data.</text>
</comment>
<dbReference type="EMBL" id="PYGE01000010">
    <property type="protein sequence ID" value="PSL02495.1"/>
    <property type="molecule type" value="Genomic_DNA"/>
</dbReference>
<organism evidence="4 5">
    <name type="scientific">Haloactinopolyspora alba</name>
    <dbReference type="NCBI Taxonomy" id="648780"/>
    <lineage>
        <taxon>Bacteria</taxon>
        <taxon>Bacillati</taxon>
        <taxon>Actinomycetota</taxon>
        <taxon>Actinomycetes</taxon>
        <taxon>Jiangellales</taxon>
        <taxon>Jiangellaceae</taxon>
        <taxon>Haloactinopolyspora</taxon>
    </lineage>
</organism>
<feature type="domain" description="CBS" evidence="3">
    <location>
        <begin position="76"/>
        <end position="131"/>
    </location>
</feature>
<dbReference type="AlphaFoldDB" id="A0A2P8DZ43"/>
<dbReference type="SUPFAM" id="SSF54631">
    <property type="entry name" value="CBS-domain pair"/>
    <property type="match status" value="1"/>
</dbReference>
<dbReference type="InterPro" id="IPR051257">
    <property type="entry name" value="Diverse_CBS-Domain"/>
</dbReference>
<evidence type="ECO:0000256" key="1">
    <source>
        <dbReference type="ARBA" id="ARBA00023122"/>
    </source>
</evidence>
<dbReference type="Gene3D" id="3.10.580.10">
    <property type="entry name" value="CBS-domain"/>
    <property type="match status" value="1"/>
</dbReference>
<dbReference type="InterPro" id="IPR044725">
    <property type="entry name" value="CBSX3_CBS_dom"/>
</dbReference>
<evidence type="ECO:0000259" key="3">
    <source>
        <dbReference type="PROSITE" id="PS51371"/>
    </source>
</evidence>
<dbReference type="InterPro" id="IPR046342">
    <property type="entry name" value="CBS_dom_sf"/>
</dbReference>
<reference evidence="4 5" key="1">
    <citation type="submission" date="2018-03" db="EMBL/GenBank/DDBJ databases">
        <title>Genomic Encyclopedia of Archaeal and Bacterial Type Strains, Phase II (KMG-II): from individual species to whole genera.</title>
        <authorList>
            <person name="Goeker M."/>
        </authorList>
    </citation>
    <scope>NUCLEOTIDE SEQUENCE [LARGE SCALE GENOMIC DNA]</scope>
    <source>
        <strain evidence="4 5">DSM 45211</strain>
    </source>
</reference>
<name>A0A2P8DZ43_9ACTN</name>
<evidence type="ECO:0000256" key="2">
    <source>
        <dbReference type="PROSITE-ProRule" id="PRU00703"/>
    </source>
</evidence>
<gene>
    <name evidence="4" type="ORF">CLV30_110149</name>
</gene>
<sequence>MRIADIVRGKGRSVVTVSPDTTVRSLLSTLAEYRIGAVVVSADGSSVHGIASERDVVRALGERGAAVLSESVEVIMTADVQTCVPDSHIDELARAMTEGRFRHMPVVEDGKLTGIVSIGDVVKSRITELEVERDSLSSYIRTAST</sequence>
<protein>
    <submittedName>
        <fullName evidence="4">CBS domain protein</fullName>
    </submittedName>
</protein>
<evidence type="ECO:0000313" key="5">
    <source>
        <dbReference type="Proteomes" id="UP000243528"/>
    </source>
</evidence>
<proteinExistence type="predicted"/>
<dbReference type="Pfam" id="PF00571">
    <property type="entry name" value="CBS"/>
    <property type="match status" value="2"/>
</dbReference>
<dbReference type="PROSITE" id="PS51371">
    <property type="entry name" value="CBS"/>
    <property type="match status" value="2"/>
</dbReference>
<dbReference type="RefSeq" id="WP_106538007.1">
    <property type="nucleotide sequence ID" value="NZ_PYGE01000010.1"/>
</dbReference>
<dbReference type="OrthoDB" id="9807125at2"/>
<evidence type="ECO:0000313" key="4">
    <source>
        <dbReference type="EMBL" id="PSL02495.1"/>
    </source>
</evidence>
<accession>A0A2P8DZ43</accession>
<dbReference type="InterPro" id="IPR000644">
    <property type="entry name" value="CBS_dom"/>
</dbReference>
<dbReference type="PANTHER" id="PTHR43080:SF2">
    <property type="entry name" value="CBS DOMAIN-CONTAINING PROTEIN"/>
    <property type="match status" value="1"/>
</dbReference>
<dbReference type="Proteomes" id="UP000243528">
    <property type="component" value="Unassembled WGS sequence"/>
</dbReference>
<dbReference type="SMART" id="SM00116">
    <property type="entry name" value="CBS"/>
    <property type="match status" value="2"/>
</dbReference>
<feature type="domain" description="CBS" evidence="3">
    <location>
        <begin position="6"/>
        <end position="67"/>
    </location>
</feature>
<keyword evidence="1 2" id="KW-0129">CBS domain</keyword>
<keyword evidence="5" id="KW-1185">Reference proteome</keyword>